<name>A0A550JFK8_9BACT</name>
<organism evidence="2 3">
    <name type="scientific">Trichloromonas acetexigens</name>
    <dbReference type="NCBI Taxonomy" id="38815"/>
    <lineage>
        <taxon>Bacteria</taxon>
        <taxon>Pseudomonadati</taxon>
        <taxon>Thermodesulfobacteriota</taxon>
        <taxon>Desulfuromonadia</taxon>
        <taxon>Desulfuromonadales</taxon>
        <taxon>Trichloromonadaceae</taxon>
        <taxon>Trichloromonas</taxon>
    </lineage>
</organism>
<proteinExistence type="predicted"/>
<evidence type="ECO:0000313" key="2">
    <source>
        <dbReference type="EMBL" id="TRO81990.1"/>
    </source>
</evidence>
<keyword evidence="3" id="KW-1185">Reference proteome</keyword>
<dbReference type="Proteomes" id="UP000317155">
    <property type="component" value="Unassembled WGS sequence"/>
</dbReference>
<feature type="signal peptide" evidence="1">
    <location>
        <begin position="1"/>
        <end position="18"/>
    </location>
</feature>
<sequence length="97" mass="11272">MKQIAVVLFLLIAMVVCACQGASQHITGADFQAEYEKRHQQSMHFTEFIGEREGRVFLRNKTMSTLNTKKWSEVVLYTEASDLDSEFLRRLRKESKN</sequence>
<protein>
    <submittedName>
        <fullName evidence="2">Uncharacterized protein</fullName>
    </submittedName>
</protein>
<dbReference type="EMBL" id="VJVV01000005">
    <property type="protein sequence ID" value="TRO81990.1"/>
    <property type="molecule type" value="Genomic_DNA"/>
</dbReference>
<evidence type="ECO:0000256" key="1">
    <source>
        <dbReference type="SAM" id="SignalP"/>
    </source>
</evidence>
<dbReference type="AlphaFoldDB" id="A0A550JFK8"/>
<gene>
    <name evidence="2" type="ORF">FL622_09345</name>
</gene>
<dbReference type="PROSITE" id="PS51257">
    <property type="entry name" value="PROKAR_LIPOPROTEIN"/>
    <property type="match status" value="1"/>
</dbReference>
<comment type="caution">
    <text evidence="2">The sequence shown here is derived from an EMBL/GenBank/DDBJ whole genome shotgun (WGS) entry which is preliminary data.</text>
</comment>
<reference evidence="2 3" key="1">
    <citation type="submission" date="2019-07" db="EMBL/GenBank/DDBJ databases">
        <title>Insights of Desulfuromonas acetexigens electromicrobiology.</title>
        <authorList>
            <person name="Katuri K."/>
            <person name="Sapireddy V."/>
            <person name="Shaw D.R."/>
            <person name="Saikaly P."/>
        </authorList>
    </citation>
    <scope>NUCLEOTIDE SEQUENCE [LARGE SCALE GENOMIC DNA]</scope>
    <source>
        <strain evidence="2 3">2873</strain>
    </source>
</reference>
<keyword evidence="1" id="KW-0732">Signal</keyword>
<accession>A0A550JFK8</accession>
<feature type="chain" id="PRO_5022202335" evidence="1">
    <location>
        <begin position="19"/>
        <end position="97"/>
    </location>
</feature>
<dbReference type="RefSeq" id="WP_092057818.1">
    <property type="nucleotide sequence ID" value="NZ_FOJJ01000037.1"/>
</dbReference>
<evidence type="ECO:0000313" key="3">
    <source>
        <dbReference type="Proteomes" id="UP000317155"/>
    </source>
</evidence>